<dbReference type="Pfam" id="PF00271">
    <property type="entry name" value="Helicase_C"/>
    <property type="match status" value="1"/>
</dbReference>
<keyword evidence="2" id="KW-0378">Hydrolase</keyword>
<dbReference type="PANTHER" id="PTHR47959:SF20">
    <property type="entry name" value="RNA HELICASE"/>
    <property type="match status" value="1"/>
</dbReference>
<dbReference type="OrthoDB" id="10261904at2759"/>
<dbReference type="EMBL" id="BFAA01021760">
    <property type="protein sequence ID" value="GCB81842.1"/>
    <property type="molecule type" value="Genomic_DNA"/>
</dbReference>
<evidence type="ECO:0000256" key="1">
    <source>
        <dbReference type="ARBA" id="ARBA00022741"/>
    </source>
</evidence>
<evidence type="ECO:0000256" key="2">
    <source>
        <dbReference type="ARBA" id="ARBA00022801"/>
    </source>
</evidence>
<proteinExistence type="predicted"/>
<feature type="domain" description="Helicase C-terminal" evidence="6">
    <location>
        <begin position="30"/>
        <end position="198"/>
    </location>
</feature>
<dbReference type="STRING" id="75743.A0A401Q8Y5"/>
<feature type="region of interest" description="Disordered" evidence="5">
    <location>
        <begin position="175"/>
        <end position="214"/>
    </location>
</feature>
<evidence type="ECO:0000313" key="8">
    <source>
        <dbReference type="Proteomes" id="UP000288216"/>
    </source>
</evidence>
<gene>
    <name evidence="7" type="ORF">scyTo_0022243</name>
</gene>
<dbReference type="GO" id="GO:0005524">
    <property type="term" value="F:ATP binding"/>
    <property type="evidence" value="ECO:0007669"/>
    <property type="project" value="UniProtKB-KW"/>
</dbReference>
<dbReference type="InterPro" id="IPR027417">
    <property type="entry name" value="P-loop_NTPase"/>
</dbReference>
<dbReference type="OMA" id="FTRSCES"/>
<organism evidence="7 8">
    <name type="scientific">Scyliorhinus torazame</name>
    <name type="common">Cloudy catshark</name>
    <name type="synonym">Catulus torazame</name>
    <dbReference type="NCBI Taxonomy" id="75743"/>
    <lineage>
        <taxon>Eukaryota</taxon>
        <taxon>Metazoa</taxon>
        <taxon>Chordata</taxon>
        <taxon>Craniata</taxon>
        <taxon>Vertebrata</taxon>
        <taxon>Chondrichthyes</taxon>
        <taxon>Elasmobranchii</taxon>
        <taxon>Galeomorphii</taxon>
        <taxon>Galeoidea</taxon>
        <taxon>Carcharhiniformes</taxon>
        <taxon>Scyliorhinidae</taxon>
        <taxon>Scyliorhinus</taxon>
    </lineage>
</organism>
<dbReference type="GO" id="GO:0005829">
    <property type="term" value="C:cytosol"/>
    <property type="evidence" value="ECO:0007669"/>
    <property type="project" value="TreeGrafter"/>
</dbReference>
<dbReference type="CDD" id="cd18787">
    <property type="entry name" value="SF2_C_DEAD"/>
    <property type="match status" value="1"/>
</dbReference>
<comment type="caution">
    <text evidence="7">The sequence shown here is derived from an EMBL/GenBank/DDBJ whole genome shotgun (WGS) entry which is preliminary data.</text>
</comment>
<dbReference type="SMART" id="SM00490">
    <property type="entry name" value="HELICc"/>
    <property type="match status" value="1"/>
</dbReference>
<dbReference type="Proteomes" id="UP000288216">
    <property type="component" value="Unassembled WGS sequence"/>
</dbReference>
<dbReference type="PROSITE" id="PS51194">
    <property type="entry name" value="HELICASE_CTER"/>
    <property type="match status" value="1"/>
</dbReference>
<evidence type="ECO:0000256" key="3">
    <source>
        <dbReference type="ARBA" id="ARBA00022806"/>
    </source>
</evidence>
<reference evidence="7 8" key="1">
    <citation type="journal article" date="2018" name="Nat. Ecol. Evol.">
        <title>Shark genomes provide insights into elasmobranch evolution and the origin of vertebrates.</title>
        <authorList>
            <person name="Hara Y"/>
            <person name="Yamaguchi K"/>
            <person name="Onimaru K"/>
            <person name="Kadota M"/>
            <person name="Koyanagi M"/>
            <person name="Keeley SD"/>
            <person name="Tatsumi K"/>
            <person name="Tanaka K"/>
            <person name="Motone F"/>
            <person name="Kageyama Y"/>
            <person name="Nozu R"/>
            <person name="Adachi N"/>
            <person name="Nishimura O"/>
            <person name="Nakagawa R"/>
            <person name="Tanegashima C"/>
            <person name="Kiyatake I"/>
            <person name="Matsumoto R"/>
            <person name="Murakumo K"/>
            <person name="Nishida K"/>
            <person name="Terakita A"/>
            <person name="Kuratani S"/>
            <person name="Sato K"/>
            <person name="Hyodo S Kuraku.S."/>
        </authorList>
    </citation>
    <scope>NUCLEOTIDE SEQUENCE [LARGE SCALE GENOMIC DNA]</scope>
</reference>
<name>A0A401Q8Y5_SCYTO</name>
<accession>A0A401Q8Y5</accession>
<dbReference type="AlphaFoldDB" id="A0A401Q8Y5"/>
<evidence type="ECO:0000313" key="7">
    <source>
        <dbReference type="EMBL" id="GCB81842.1"/>
    </source>
</evidence>
<dbReference type="PANTHER" id="PTHR47959">
    <property type="entry name" value="ATP-DEPENDENT RNA HELICASE RHLE-RELATED"/>
    <property type="match status" value="1"/>
</dbReference>
<dbReference type="GO" id="GO:0003724">
    <property type="term" value="F:RNA helicase activity"/>
    <property type="evidence" value="ECO:0007669"/>
    <property type="project" value="TreeGrafter"/>
</dbReference>
<keyword evidence="8" id="KW-1185">Reference proteome</keyword>
<sequence length="214" mass="24481">MTKKVQKLQRAALKDPVKCAVSTKYQTVEKLQQYYVFIPSKFKDCYLVSILNELAGNSFIIFCSTCNNTQRTALLLRNLGFTAIPLHGQMNQNKRLGALNKFKAKSRSVLLATDVASRGLDIPHVDVVINFDIPTHSKRIEHLIDKKLPAFPTQEEEVMLLVERVTEAQRFARLELREQGDKRKRPRDEADDDTENSLGIRQKVSGGKMRKRPR</sequence>
<dbReference type="SUPFAM" id="SSF52540">
    <property type="entry name" value="P-loop containing nucleoside triphosphate hydrolases"/>
    <property type="match status" value="1"/>
</dbReference>
<evidence type="ECO:0000256" key="4">
    <source>
        <dbReference type="ARBA" id="ARBA00022840"/>
    </source>
</evidence>
<protein>
    <recommendedName>
        <fullName evidence="6">Helicase C-terminal domain-containing protein</fullName>
    </recommendedName>
</protein>
<dbReference type="InterPro" id="IPR050079">
    <property type="entry name" value="DEAD_box_RNA_helicase"/>
</dbReference>
<keyword evidence="3" id="KW-0347">Helicase</keyword>
<keyword evidence="4" id="KW-0067">ATP-binding</keyword>
<dbReference type="GO" id="GO:0016787">
    <property type="term" value="F:hydrolase activity"/>
    <property type="evidence" value="ECO:0007669"/>
    <property type="project" value="UniProtKB-KW"/>
</dbReference>
<keyword evidence="1" id="KW-0547">Nucleotide-binding</keyword>
<evidence type="ECO:0000256" key="5">
    <source>
        <dbReference type="SAM" id="MobiDB-lite"/>
    </source>
</evidence>
<dbReference type="InterPro" id="IPR001650">
    <property type="entry name" value="Helicase_C-like"/>
</dbReference>
<dbReference type="Gene3D" id="3.40.50.300">
    <property type="entry name" value="P-loop containing nucleotide triphosphate hydrolases"/>
    <property type="match status" value="1"/>
</dbReference>
<evidence type="ECO:0000259" key="6">
    <source>
        <dbReference type="PROSITE" id="PS51194"/>
    </source>
</evidence>